<dbReference type="InterPro" id="IPR000310">
    <property type="entry name" value="Orn/Lys/Arg_deCO2ase_major_dom"/>
</dbReference>
<evidence type="ECO:0000256" key="3">
    <source>
        <dbReference type="ARBA" id="ARBA00022793"/>
    </source>
</evidence>
<dbReference type="InterPro" id="IPR015421">
    <property type="entry name" value="PyrdxlP-dep_Trfase_major"/>
</dbReference>
<accession>A0A9E3HAQ9</accession>
<keyword evidence="5" id="KW-0456">Lyase</keyword>
<dbReference type="AlphaFoldDB" id="A0A9E3HAQ9"/>
<protein>
    <submittedName>
        <fullName evidence="7">Aminotransferase class I/II-fold pyridoxal phosphate-dependent enzyme</fullName>
    </submittedName>
</protein>
<dbReference type="GO" id="GO:0008483">
    <property type="term" value="F:transaminase activity"/>
    <property type="evidence" value="ECO:0007669"/>
    <property type="project" value="UniProtKB-KW"/>
</dbReference>
<dbReference type="Pfam" id="PF01276">
    <property type="entry name" value="OKR_DC_1"/>
    <property type="match status" value="1"/>
</dbReference>
<keyword evidence="7" id="KW-0808">Transferase</keyword>
<comment type="caution">
    <text evidence="7">The sequence shown here is derived from an EMBL/GenBank/DDBJ whole genome shotgun (WGS) entry which is preliminary data.</text>
</comment>
<keyword evidence="7" id="KW-0032">Aminotransferase</keyword>
<feature type="domain" description="Orn/Lys/Arg decarboxylases family 1 pyridoxal-P attachment site" evidence="6">
    <location>
        <begin position="222"/>
        <end position="236"/>
    </location>
</feature>
<dbReference type="SUPFAM" id="SSF55904">
    <property type="entry name" value="Ornithine decarboxylase C-terminal domain"/>
    <property type="match status" value="1"/>
</dbReference>
<comment type="cofactor">
    <cofactor evidence="1">
        <name>pyridoxal 5'-phosphate</name>
        <dbReference type="ChEBI" id="CHEBI:597326"/>
    </cofactor>
</comment>
<evidence type="ECO:0000259" key="6">
    <source>
        <dbReference type="PROSITE" id="PS00703"/>
    </source>
</evidence>
<dbReference type="Gene3D" id="3.90.100.10">
    <property type="entry name" value="Orn/Lys/Arg decarboxylase, C-terminal domain"/>
    <property type="match status" value="1"/>
</dbReference>
<organism evidence="7 8">
    <name type="scientific">Pelatocladus maniniholoensis HA4357-MV3</name>
    <dbReference type="NCBI Taxonomy" id="1117104"/>
    <lineage>
        <taxon>Bacteria</taxon>
        <taxon>Bacillati</taxon>
        <taxon>Cyanobacteriota</taxon>
        <taxon>Cyanophyceae</taxon>
        <taxon>Nostocales</taxon>
        <taxon>Nostocaceae</taxon>
        <taxon>Pelatocladus</taxon>
    </lineage>
</organism>
<evidence type="ECO:0000256" key="2">
    <source>
        <dbReference type="ARBA" id="ARBA00010671"/>
    </source>
</evidence>
<dbReference type="GO" id="GO:0016831">
    <property type="term" value="F:carboxy-lyase activity"/>
    <property type="evidence" value="ECO:0007669"/>
    <property type="project" value="UniProtKB-KW"/>
</dbReference>
<dbReference type="SUPFAM" id="SSF53383">
    <property type="entry name" value="PLP-dependent transferases"/>
    <property type="match status" value="1"/>
</dbReference>
<gene>
    <name evidence="7" type="ORF">KME28_16650</name>
</gene>
<evidence type="ECO:0000256" key="4">
    <source>
        <dbReference type="ARBA" id="ARBA00022898"/>
    </source>
</evidence>
<dbReference type="CDD" id="cd00615">
    <property type="entry name" value="Orn_deC_like"/>
    <property type="match status" value="1"/>
</dbReference>
<dbReference type="Gene3D" id="3.40.640.10">
    <property type="entry name" value="Type I PLP-dependent aspartate aminotransferase-like (Major domain)"/>
    <property type="match status" value="1"/>
</dbReference>
<dbReference type="EMBL" id="JAHHHW010000102">
    <property type="protein sequence ID" value="MBW4433299.1"/>
    <property type="molecule type" value="Genomic_DNA"/>
</dbReference>
<name>A0A9E3HAQ9_9NOST</name>
<evidence type="ECO:0000256" key="5">
    <source>
        <dbReference type="ARBA" id="ARBA00023239"/>
    </source>
</evidence>
<dbReference type="Pfam" id="PF03711">
    <property type="entry name" value="OKR_DC_1_C"/>
    <property type="match status" value="1"/>
</dbReference>
<dbReference type="InterPro" id="IPR015424">
    <property type="entry name" value="PyrdxlP-dep_Trfase"/>
</dbReference>
<reference evidence="7" key="2">
    <citation type="journal article" date="2022" name="Microbiol. Resour. Announc.">
        <title>Metagenome Sequencing to Explore Phylogenomics of Terrestrial Cyanobacteria.</title>
        <authorList>
            <person name="Ward R.D."/>
            <person name="Stajich J.E."/>
            <person name="Johansen J.R."/>
            <person name="Huntemann M."/>
            <person name="Clum A."/>
            <person name="Foster B."/>
            <person name="Foster B."/>
            <person name="Roux S."/>
            <person name="Palaniappan K."/>
            <person name="Varghese N."/>
            <person name="Mukherjee S."/>
            <person name="Reddy T.B.K."/>
            <person name="Daum C."/>
            <person name="Copeland A."/>
            <person name="Chen I.A."/>
            <person name="Ivanova N.N."/>
            <person name="Kyrpides N.C."/>
            <person name="Shapiro N."/>
            <person name="Eloe-Fadrosh E.A."/>
            <person name="Pietrasiak N."/>
        </authorList>
    </citation>
    <scope>NUCLEOTIDE SEQUENCE</scope>
    <source>
        <strain evidence="7">HA4357-MV3</strain>
    </source>
</reference>
<keyword evidence="4" id="KW-0663">Pyridoxal phosphate</keyword>
<dbReference type="InterPro" id="IPR036633">
    <property type="entry name" value="Prn/Lys/Arg_de-COase_C_sf"/>
</dbReference>
<comment type="similarity">
    <text evidence="2">Belongs to the Orn/Lys/Arg decarboxylase class-I family.</text>
</comment>
<dbReference type="Proteomes" id="UP000813215">
    <property type="component" value="Unassembled WGS sequence"/>
</dbReference>
<proteinExistence type="inferred from homology"/>
<dbReference type="PANTHER" id="PTHR43277">
    <property type="entry name" value="ARGININE DECARBOXYLASE"/>
    <property type="match status" value="1"/>
</dbReference>
<dbReference type="InterPro" id="IPR052357">
    <property type="entry name" value="Orn_Lys_Arg_decarboxylase-I"/>
</dbReference>
<keyword evidence="3" id="KW-0210">Decarboxylase</keyword>
<evidence type="ECO:0000313" key="7">
    <source>
        <dbReference type="EMBL" id="MBW4433299.1"/>
    </source>
</evidence>
<reference evidence="7" key="1">
    <citation type="submission" date="2021-05" db="EMBL/GenBank/DDBJ databases">
        <authorList>
            <person name="Pietrasiak N."/>
            <person name="Ward R."/>
            <person name="Stajich J.E."/>
            <person name="Kurbessoian T."/>
        </authorList>
    </citation>
    <scope>NUCLEOTIDE SEQUENCE</scope>
    <source>
        <strain evidence="7">HA4357-MV3</strain>
    </source>
</reference>
<dbReference type="InterPro" id="IPR008286">
    <property type="entry name" value="Prn/Lys/Arg_de-COase_C"/>
</dbReference>
<dbReference type="PROSITE" id="PS00703">
    <property type="entry name" value="OKR_DC_1"/>
    <property type="match status" value="1"/>
</dbReference>
<evidence type="ECO:0000313" key="8">
    <source>
        <dbReference type="Proteomes" id="UP000813215"/>
    </source>
</evidence>
<dbReference type="PANTHER" id="PTHR43277:SF4">
    <property type="entry name" value="ARGININE DECARBOXYLASE"/>
    <property type="match status" value="1"/>
</dbReference>
<evidence type="ECO:0000256" key="1">
    <source>
        <dbReference type="ARBA" id="ARBA00001933"/>
    </source>
</evidence>
<sequence length="498" mass="53665">MLNQNQTPLLDTLKACAKRPHAPFYTPGHKRGVGISQKIADVFGQTVFRNDLPELTELDNLFAPAGAIQQAQELAAEAFGATQTWFLVNGSTCGIEAAILATCGTGDKIILPRNVHSSAIAGLILSGAIPIFVNPEYDPILDIAHSITPNAVAAALQQHPDAKAVIMVYPTYYGVCGDVKAIAQITHQYNIPLLVDEAHGAHFAFHPQLPTPALKAGADLSVQSIHKTLGAMTQASMLHIQGERIDRDRLNKALQLVQSTSPSYLLLASLDAARQQMALHGKELMSSTLQLAQEARIRITQIPGLSILQSPSSQEGLGESPGFITLDQTRLTVTVSGLGLTGFSAEEILDQQLGVTAEFASLQHFTFIISLGNTQEDIEQLVQALIQLTQMTSSVTKKRQYKHKVLWDDIFNVGVYVRISPREAFFAATEALPIPETTGCVCAEIICPYPPGIPVLMPGEVITQPALEYLQQIQAMGGFISGCADVNLSTITIVKSKF</sequence>